<dbReference type="EMBL" id="JANBPW010006265">
    <property type="protein sequence ID" value="KAJ1930935.1"/>
    <property type="molecule type" value="Genomic_DNA"/>
</dbReference>
<gene>
    <name evidence="1" type="primary">IRA2_3</name>
    <name evidence="1" type="ORF">FBU59_006880</name>
</gene>
<evidence type="ECO:0000313" key="2">
    <source>
        <dbReference type="Proteomes" id="UP001150603"/>
    </source>
</evidence>
<comment type="caution">
    <text evidence="1">The sequence shown here is derived from an EMBL/GenBank/DDBJ whole genome shotgun (WGS) entry which is preliminary data.</text>
</comment>
<sequence length="351" mass="39310">SSLVFASPKADQLYRAIRTARTRYNNHSSTPAVPERIIRPSDVPGTLLNIALLNCGAEHAVLRISAYRMLTAIVATFNIDVGHELAYAIDLCLPPNPLQFIYRVGAKLAMSAPDMTLELLSEALVAFSKSAPNMRLWILQYIQPWLMCLGQYTHDSVTHPDALQRTQDIIRNLIHLHLKEPTMYMHFKQYVWSVVARVEDLTEIILDMFLTVAMEYGALTVETELIADMLATVAGKNPRYNKLVTRLRKLIAQTCTMSVTFIHTHQLWPEIAAYLRLLLPLTFSNRLLAEEYLPDVAFITCMLLKAGPGIIHSTLHGIVMHVVHSLALSQCSGLIIDSTFSPSITGDELFA</sequence>
<accession>A0ACC1IYP2</accession>
<evidence type="ECO:0000313" key="1">
    <source>
        <dbReference type="EMBL" id="KAJ1930935.1"/>
    </source>
</evidence>
<name>A0ACC1IYP2_9FUNG</name>
<reference evidence="1" key="1">
    <citation type="submission" date="2022-07" db="EMBL/GenBank/DDBJ databases">
        <title>Phylogenomic reconstructions and comparative analyses of Kickxellomycotina fungi.</title>
        <authorList>
            <person name="Reynolds N.K."/>
            <person name="Stajich J.E."/>
            <person name="Barry K."/>
            <person name="Grigoriev I.V."/>
            <person name="Crous P."/>
            <person name="Smith M.E."/>
        </authorList>
    </citation>
    <scope>NUCLEOTIDE SEQUENCE</scope>
    <source>
        <strain evidence="1">NRRL 5244</strain>
    </source>
</reference>
<organism evidence="1 2">
    <name type="scientific">Linderina macrospora</name>
    <dbReference type="NCBI Taxonomy" id="4868"/>
    <lineage>
        <taxon>Eukaryota</taxon>
        <taxon>Fungi</taxon>
        <taxon>Fungi incertae sedis</taxon>
        <taxon>Zoopagomycota</taxon>
        <taxon>Kickxellomycotina</taxon>
        <taxon>Kickxellomycetes</taxon>
        <taxon>Kickxellales</taxon>
        <taxon>Kickxellaceae</taxon>
        <taxon>Linderina</taxon>
    </lineage>
</organism>
<feature type="non-terminal residue" evidence="1">
    <location>
        <position position="1"/>
    </location>
</feature>
<protein>
    <submittedName>
        <fullName evidence="1">Ras GTPase activating protein ira2</fullName>
    </submittedName>
</protein>
<keyword evidence="2" id="KW-1185">Reference proteome</keyword>
<proteinExistence type="predicted"/>
<dbReference type="Proteomes" id="UP001150603">
    <property type="component" value="Unassembled WGS sequence"/>
</dbReference>
<feature type="non-terminal residue" evidence="1">
    <location>
        <position position="351"/>
    </location>
</feature>